<dbReference type="GO" id="GO:0019262">
    <property type="term" value="P:N-acetylneuraminate catabolic process"/>
    <property type="evidence" value="ECO:0007669"/>
    <property type="project" value="TreeGrafter"/>
</dbReference>
<dbReference type="PANTHER" id="PTHR18964">
    <property type="entry name" value="ROK (REPRESSOR, ORF, KINASE) FAMILY"/>
    <property type="match status" value="1"/>
</dbReference>
<keyword evidence="1" id="KW-0808">Transferase</keyword>
<dbReference type="Proteomes" id="UP000258927">
    <property type="component" value="Chromosome"/>
</dbReference>
<dbReference type="PANTHER" id="PTHR18964:SF169">
    <property type="entry name" value="N-ACETYLMANNOSAMINE KINASE"/>
    <property type="match status" value="1"/>
</dbReference>
<dbReference type="KEGG" id="mmyr:MXMO3_02421"/>
<evidence type="ECO:0000313" key="2">
    <source>
        <dbReference type="Proteomes" id="UP000258927"/>
    </source>
</evidence>
<dbReference type="Gene3D" id="3.30.420.40">
    <property type="match status" value="2"/>
</dbReference>
<dbReference type="SUPFAM" id="SSF53067">
    <property type="entry name" value="Actin-like ATPase domain"/>
    <property type="match status" value="1"/>
</dbReference>
<evidence type="ECO:0000313" key="1">
    <source>
        <dbReference type="EMBL" id="AVX04934.1"/>
    </source>
</evidence>
<name>A0A2R4MGC2_9HYPH</name>
<gene>
    <name evidence="1" type="ORF">MXMO3_02421</name>
</gene>
<reference evidence="1 2" key="1">
    <citation type="submission" date="2017-05" db="EMBL/GenBank/DDBJ databases">
        <title>Genome Analysis of Maritalea myrionectae HL2708#5.</title>
        <authorList>
            <consortium name="Cotde Inc.-PKNU"/>
            <person name="Jang D."/>
            <person name="Oh H.-M."/>
        </authorList>
    </citation>
    <scope>NUCLEOTIDE SEQUENCE [LARGE SCALE GENOMIC DNA]</scope>
    <source>
        <strain evidence="1 2">HL2708#5</strain>
    </source>
</reference>
<dbReference type="RefSeq" id="WP_117396030.1">
    <property type="nucleotide sequence ID" value="NZ_CP021330.1"/>
</dbReference>
<protein>
    <submittedName>
        <fullName evidence="1">Glucokinase</fullName>
    </submittedName>
</protein>
<dbReference type="InterPro" id="IPR000600">
    <property type="entry name" value="ROK"/>
</dbReference>
<proteinExistence type="predicted"/>
<dbReference type="InterPro" id="IPR043129">
    <property type="entry name" value="ATPase_NBD"/>
</dbReference>
<dbReference type="GO" id="GO:0009384">
    <property type="term" value="F:N-acylmannosamine kinase activity"/>
    <property type="evidence" value="ECO:0007669"/>
    <property type="project" value="TreeGrafter"/>
</dbReference>
<keyword evidence="1" id="KW-0418">Kinase</keyword>
<organism evidence="1 2">
    <name type="scientific">Maritalea myrionectae</name>
    <dbReference type="NCBI Taxonomy" id="454601"/>
    <lineage>
        <taxon>Bacteria</taxon>
        <taxon>Pseudomonadati</taxon>
        <taxon>Pseudomonadota</taxon>
        <taxon>Alphaproteobacteria</taxon>
        <taxon>Hyphomicrobiales</taxon>
        <taxon>Devosiaceae</taxon>
        <taxon>Maritalea</taxon>
    </lineage>
</organism>
<sequence>MAKALNGFAIDLGGTKLAAARFEANKLVEKAQMPTKADAPFEDLCAAMAMLLDQLGFCQGNRLGVALTGRIDQSGHWSAVNGGTLPKIKDIDVRNAFTNMFGTNLTILNDATAAACGEAHFGAGQGVSAFGYITISTGVGGGIVLNGQPVTSPNGLAGHIGFMRSPLGNAECGCGRFGTVESVAGGRAMAHQAHVAGFENLNAKMIFEAYLANEKWATEIISRAAQAIAIQIADLTSIFGLERVAIGGSIGLADGFLELISLSLSKEPDLFQPDVRCAALGSNSPLFGALCI</sequence>
<dbReference type="AlphaFoldDB" id="A0A2R4MGC2"/>
<keyword evidence="2" id="KW-1185">Reference proteome</keyword>
<dbReference type="EMBL" id="CP021330">
    <property type="protein sequence ID" value="AVX04934.1"/>
    <property type="molecule type" value="Genomic_DNA"/>
</dbReference>
<accession>A0A2R4MGC2</accession>
<dbReference type="Pfam" id="PF00480">
    <property type="entry name" value="ROK"/>
    <property type="match status" value="1"/>
</dbReference>